<dbReference type="Proteomes" id="UP001500064">
    <property type="component" value="Unassembled WGS sequence"/>
</dbReference>
<gene>
    <name evidence="2" type="ORF">GCM10009733_046470</name>
</gene>
<proteinExistence type="predicted"/>
<feature type="transmembrane region" description="Helical" evidence="1">
    <location>
        <begin position="181"/>
        <end position="207"/>
    </location>
</feature>
<evidence type="ECO:0000313" key="3">
    <source>
        <dbReference type="Proteomes" id="UP001500064"/>
    </source>
</evidence>
<comment type="caution">
    <text evidence="2">The sequence shown here is derived from an EMBL/GenBank/DDBJ whole genome shotgun (WGS) entry which is preliminary data.</text>
</comment>
<organism evidence="2 3">
    <name type="scientific">Nonomuraea maheshkhaliensis</name>
    <dbReference type="NCBI Taxonomy" id="419590"/>
    <lineage>
        <taxon>Bacteria</taxon>
        <taxon>Bacillati</taxon>
        <taxon>Actinomycetota</taxon>
        <taxon>Actinomycetes</taxon>
        <taxon>Streptosporangiales</taxon>
        <taxon>Streptosporangiaceae</taxon>
        <taxon>Nonomuraea</taxon>
    </lineage>
</organism>
<sequence length="213" mass="21403">MAANCSAGLLAPREGPAGAPAGLRGPVSLAWRQHGMTLAGWVIGFCCTGAALGGIARGVSQQAGQSEQLQELIAYLGGAGRPVDGVFALFPYILALAAGANGDVATELPRMLTAALAYLPAVWIMIGITALLYGLAPRAAAAGAWGILVLNVLIVLIARISGVNPSIAYASPFIDAPKLPAAAISATPVVVLAVIAAALTAAGLSGFRRRRIA</sequence>
<name>A0ABN2FGF2_9ACTN</name>
<feature type="transmembrane region" description="Helical" evidence="1">
    <location>
        <begin position="38"/>
        <end position="60"/>
    </location>
</feature>
<feature type="transmembrane region" description="Helical" evidence="1">
    <location>
        <begin position="72"/>
        <end position="95"/>
    </location>
</feature>
<protein>
    <submittedName>
        <fullName evidence="2">Uncharacterized protein</fullName>
    </submittedName>
</protein>
<reference evidence="2 3" key="1">
    <citation type="journal article" date="2019" name="Int. J. Syst. Evol. Microbiol.">
        <title>The Global Catalogue of Microorganisms (GCM) 10K type strain sequencing project: providing services to taxonomists for standard genome sequencing and annotation.</title>
        <authorList>
            <consortium name="The Broad Institute Genomics Platform"/>
            <consortium name="The Broad Institute Genome Sequencing Center for Infectious Disease"/>
            <person name="Wu L."/>
            <person name="Ma J."/>
        </authorList>
    </citation>
    <scope>NUCLEOTIDE SEQUENCE [LARGE SCALE GENOMIC DNA]</scope>
    <source>
        <strain evidence="2 3">JCM 13929</strain>
    </source>
</reference>
<dbReference type="EMBL" id="BAAAMU010000033">
    <property type="protein sequence ID" value="GAA1644093.1"/>
    <property type="molecule type" value="Genomic_DNA"/>
</dbReference>
<keyword evidence="3" id="KW-1185">Reference proteome</keyword>
<keyword evidence="1" id="KW-0812">Transmembrane</keyword>
<keyword evidence="1" id="KW-1133">Transmembrane helix</keyword>
<keyword evidence="1" id="KW-0472">Membrane</keyword>
<evidence type="ECO:0000256" key="1">
    <source>
        <dbReference type="SAM" id="Phobius"/>
    </source>
</evidence>
<accession>A0ABN2FGF2</accession>
<feature type="transmembrane region" description="Helical" evidence="1">
    <location>
        <begin position="115"/>
        <end position="135"/>
    </location>
</feature>
<evidence type="ECO:0000313" key="2">
    <source>
        <dbReference type="EMBL" id="GAA1644093.1"/>
    </source>
</evidence>
<feature type="transmembrane region" description="Helical" evidence="1">
    <location>
        <begin position="142"/>
        <end position="161"/>
    </location>
</feature>